<feature type="transmembrane region" description="Helical" evidence="2">
    <location>
        <begin position="54"/>
        <end position="75"/>
    </location>
</feature>
<keyword evidence="2" id="KW-0812">Transmembrane</keyword>
<feature type="transmembrane region" description="Helical" evidence="2">
    <location>
        <begin position="136"/>
        <end position="154"/>
    </location>
</feature>
<dbReference type="RefSeq" id="WP_260725676.1">
    <property type="nucleotide sequence ID" value="NZ_BAAABS010000068.1"/>
</dbReference>
<feature type="signal peptide" evidence="3">
    <location>
        <begin position="1"/>
        <end position="38"/>
    </location>
</feature>
<gene>
    <name evidence="4" type="ORF">Drose_35825</name>
</gene>
<feature type="transmembrane region" description="Helical" evidence="2">
    <location>
        <begin position="174"/>
        <end position="199"/>
    </location>
</feature>
<sequence>MPESERYSHASFAPDPRAAFVVAAATCLLLLTSPAASAHGVSGGGRSTPEFVWLGITHMLLGWDHLLFVAGVALIAGTARRAAALVSLFALGHSVTLISASLIGWRVSPVKVDLVIGLSVVVVGLVAWFARPRTQLHWRLFGAAVVGFGLIHGLGLSTRLRDIDVHGVDSLGRIVAFNVGVEVGQVIALLVVAFIAGYLPARLTSAKAQRYAAMGLVVLGLAAAVLVVVERYSRPAPVTAAASGPCGEGSPSGGLPVGQGGHPGKDFFEPTETAPLDDFGHVLGDGYVIVQYQPTLPTDQLDALRAFIIGKDGARVAGGARTDLGPVLTATHRLQTLTCTGFDLAALQDFTKQWFADARSRTQ</sequence>
<dbReference type="EMBL" id="CP073721">
    <property type="protein sequence ID" value="UWZ36347.1"/>
    <property type="molecule type" value="Genomic_DNA"/>
</dbReference>
<keyword evidence="2" id="KW-1133">Transmembrane helix</keyword>
<proteinExistence type="predicted"/>
<dbReference type="Proteomes" id="UP001058271">
    <property type="component" value="Chromosome"/>
</dbReference>
<evidence type="ECO:0000256" key="1">
    <source>
        <dbReference type="SAM" id="MobiDB-lite"/>
    </source>
</evidence>
<protein>
    <submittedName>
        <fullName evidence="4">HupE/UreJ family protein</fullName>
    </submittedName>
</protein>
<feature type="transmembrane region" description="Helical" evidence="2">
    <location>
        <begin position="211"/>
        <end position="229"/>
    </location>
</feature>
<dbReference type="Pfam" id="PF13795">
    <property type="entry name" value="HupE_UreJ_2"/>
    <property type="match status" value="1"/>
</dbReference>
<keyword evidence="2" id="KW-0472">Membrane</keyword>
<feature type="transmembrane region" description="Helical" evidence="2">
    <location>
        <begin position="82"/>
        <end position="104"/>
    </location>
</feature>
<keyword evidence="5" id="KW-1185">Reference proteome</keyword>
<organism evidence="4 5">
    <name type="scientific">Dactylosporangium roseum</name>
    <dbReference type="NCBI Taxonomy" id="47989"/>
    <lineage>
        <taxon>Bacteria</taxon>
        <taxon>Bacillati</taxon>
        <taxon>Actinomycetota</taxon>
        <taxon>Actinomycetes</taxon>
        <taxon>Micromonosporales</taxon>
        <taxon>Micromonosporaceae</taxon>
        <taxon>Dactylosporangium</taxon>
    </lineage>
</organism>
<evidence type="ECO:0000313" key="4">
    <source>
        <dbReference type="EMBL" id="UWZ36347.1"/>
    </source>
</evidence>
<dbReference type="InterPro" id="IPR032809">
    <property type="entry name" value="Put_HupE_UreJ"/>
</dbReference>
<evidence type="ECO:0000256" key="2">
    <source>
        <dbReference type="SAM" id="Phobius"/>
    </source>
</evidence>
<feature type="region of interest" description="Disordered" evidence="1">
    <location>
        <begin position="239"/>
        <end position="264"/>
    </location>
</feature>
<accession>A0ABY5Z3F9</accession>
<feature type="transmembrane region" description="Helical" evidence="2">
    <location>
        <begin position="110"/>
        <end position="129"/>
    </location>
</feature>
<reference evidence="4" key="1">
    <citation type="submission" date="2021-04" db="EMBL/GenBank/DDBJ databases">
        <title>Biosynthetic gene clusters of Dactylosporangioum roseum.</title>
        <authorList>
            <person name="Hartkoorn R.C."/>
            <person name="Beaudoing E."/>
            <person name="Hot D."/>
            <person name="Moureu S."/>
        </authorList>
    </citation>
    <scope>NUCLEOTIDE SEQUENCE</scope>
    <source>
        <strain evidence="4">NRRL B-16295</strain>
    </source>
</reference>
<evidence type="ECO:0000256" key="3">
    <source>
        <dbReference type="SAM" id="SignalP"/>
    </source>
</evidence>
<keyword evidence="3" id="KW-0732">Signal</keyword>
<evidence type="ECO:0000313" key="5">
    <source>
        <dbReference type="Proteomes" id="UP001058271"/>
    </source>
</evidence>
<feature type="compositionally biased region" description="Gly residues" evidence="1">
    <location>
        <begin position="246"/>
        <end position="262"/>
    </location>
</feature>
<name>A0ABY5Z3F9_9ACTN</name>
<feature type="chain" id="PRO_5045818512" evidence="3">
    <location>
        <begin position="39"/>
        <end position="363"/>
    </location>
</feature>